<dbReference type="RefSeq" id="WP_377715845.1">
    <property type="nucleotide sequence ID" value="NZ_JBHTJM010000009.1"/>
</dbReference>
<dbReference type="InterPro" id="IPR048405">
    <property type="entry name" value="GldM_Ig-like-1"/>
</dbReference>
<dbReference type="InterPro" id="IPR022719">
    <property type="entry name" value="Motility-assoc_prot_GldM_C"/>
</dbReference>
<dbReference type="Pfam" id="PF12081">
    <property type="entry name" value="GldM_1st"/>
    <property type="match status" value="1"/>
</dbReference>
<accession>A0ABW3I356</accession>
<name>A0ABW3I356_9FLAO</name>
<dbReference type="EMBL" id="JBHTJM010000009">
    <property type="protein sequence ID" value="MFD0964296.1"/>
    <property type="molecule type" value="Genomic_DNA"/>
</dbReference>
<sequence>MAGGNLSPRQKMINLMYLVLIAMLALNMSKEVLSAFGIMNNKFVENNKNSDAKNAEVHGELKRLAGEQPDKYVPLKGLADNVSKESKKLVSFIDGLKADILKPYEADRDEKTGELPYQSMDKGDKVDEAWFAGDNMSPKGKEIVKAFDDYRKSMMSIVGAKNPSIKKILESKFNTDKVKANDGATKSWLDYNFKGFPAIASVAKLSAYQSDVKNLEYDILSVLLTGKQKSELSMDKYNAFVIPEKTAFFNGENFKGRIVLGRYDDSTKPNKVILNGQEIDKKNFKDGGVVLDFPAGAVGERELKGEFVFLEDGKEVKVGIESAYAVVPKPNSATISADKMNVVYRGIPNPMTISFAGISDNKVSAAAPGLRKSGKGYIMTPSKGREVTINVTGTLPDGSKVSDRKKFRIKDIPRPQAAVSGAVGTVKKSKNSLKNSSISAVLEGFAFDLKLQVTTFKFKVPGQATITCNGSRLNDRAKSALMRAKRGESIQIFDMKTKVVGSPVKTKPASPCIVELTN</sequence>
<keyword evidence="6" id="KW-1185">Reference proteome</keyword>
<gene>
    <name evidence="5" type="primary">gldM</name>
    <name evidence="5" type="ORF">ACFQ1O_09795</name>
</gene>
<proteinExistence type="predicted"/>
<dbReference type="Pfam" id="PF12080">
    <property type="entry name" value="GldM_4th"/>
    <property type="match status" value="1"/>
</dbReference>
<dbReference type="Pfam" id="PF21601">
    <property type="entry name" value="GldM_2nd"/>
    <property type="match status" value="1"/>
</dbReference>
<evidence type="ECO:0000259" key="3">
    <source>
        <dbReference type="Pfam" id="PF21601"/>
    </source>
</evidence>
<dbReference type="NCBIfam" id="TIGR03517">
    <property type="entry name" value="GldM_gliding"/>
    <property type="match status" value="1"/>
</dbReference>
<feature type="domain" description="Gliding motility-associated protein GldM N-terminal" evidence="2">
    <location>
        <begin position="31"/>
        <end position="224"/>
    </location>
</feature>
<evidence type="ECO:0000313" key="5">
    <source>
        <dbReference type="EMBL" id="MFD0964296.1"/>
    </source>
</evidence>
<feature type="domain" description="Gliding motility-associated protein GldM C-terminal" evidence="1">
    <location>
        <begin position="413"/>
        <end position="516"/>
    </location>
</feature>
<dbReference type="Proteomes" id="UP001596997">
    <property type="component" value="Unassembled WGS sequence"/>
</dbReference>
<comment type="caution">
    <text evidence="5">The sequence shown here is derived from an EMBL/GenBank/DDBJ whole genome shotgun (WGS) entry which is preliminary data.</text>
</comment>
<evidence type="ECO:0000259" key="2">
    <source>
        <dbReference type="Pfam" id="PF12081"/>
    </source>
</evidence>
<dbReference type="InterPro" id="IPR048406">
    <property type="entry name" value="GldM_Ig-like-2"/>
</dbReference>
<feature type="domain" description="Gliding motility-associated protein GldM second immunoglobulin-like" evidence="4">
    <location>
        <begin position="332"/>
        <end position="410"/>
    </location>
</feature>
<dbReference type="InterPro" id="IPR022720">
    <property type="entry name" value="Motility-assoc_prot_GldM_N"/>
</dbReference>
<reference evidence="6" key="1">
    <citation type="journal article" date="2019" name="Int. J. Syst. Evol. Microbiol.">
        <title>The Global Catalogue of Microorganisms (GCM) 10K type strain sequencing project: providing services to taxonomists for standard genome sequencing and annotation.</title>
        <authorList>
            <consortium name="The Broad Institute Genomics Platform"/>
            <consortium name="The Broad Institute Genome Sequencing Center for Infectious Disease"/>
            <person name="Wu L."/>
            <person name="Ma J."/>
        </authorList>
    </citation>
    <scope>NUCLEOTIDE SEQUENCE [LARGE SCALE GENOMIC DNA]</scope>
    <source>
        <strain evidence="6">CCUG 62114</strain>
    </source>
</reference>
<organism evidence="5 6">
    <name type="scientific">Pseudofulvibacter geojedonensis</name>
    <dbReference type="NCBI Taxonomy" id="1123758"/>
    <lineage>
        <taxon>Bacteria</taxon>
        <taxon>Pseudomonadati</taxon>
        <taxon>Bacteroidota</taxon>
        <taxon>Flavobacteriia</taxon>
        <taxon>Flavobacteriales</taxon>
        <taxon>Flavobacteriaceae</taxon>
        <taxon>Pseudofulvibacter</taxon>
    </lineage>
</organism>
<evidence type="ECO:0000313" key="6">
    <source>
        <dbReference type="Proteomes" id="UP001596997"/>
    </source>
</evidence>
<dbReference type="Pfam" id="PF21602">
    <property type="entry name" value="GldM_3rd"/>
    <property type="match status" value="1"/>
</dbReference>
<protein>
    <submittedName>
        <fullName evidence="5">Gliding motility protein GldM</fullName>
    </submittedName>
</protein>
<feature type="domain" description="Gliding motility-associated protein GldM first immunoglobulin-like" evidence="3">
    <location>
        <begin position="229"/>
        <end position="328"/>
    </location>
</feature>
<dbReference type="InterPro" id="IPR019859">
    <property type="entry name" value="Motility-assoc_prot_GldM"/>
</dbReference>
<evidence type="ECO:0000259" key="1">
    <source>
        <dbReference type="Pfam" id="PF12080"/>
    </source>
</evidence>
<evidence type="ECO:0000259" key="4">
    <source>
        <dbReference type="Pfam" id="PF21602"/>
    </source>
</evidence>